<dbReference type="Proteomes" id="UP000471521">
    <property type="component" value="Unassembled WGS sequence"/>
</dbReference>
<dbReference type="EMBL" id="WUUU01000002">
    <property type="protein sequence ID" value="MXR19232.1"/>
    <property type="molecule type" value="Genomic_DNA"/>
</dbReference>
<evidence type="ECO:0000313" key="2">
    <source>
        <dbReference type="Proteomes" id="UP000471521"/>
    </source>
</evidence>
<accession>A0A6B0SK17</accession>
<proteinExistence type="predicted"/>
<protein>
    <submittedName>
        <fullName evidence="1">Uncharacterized protein</fullName>
    </submittedName>
</protein>
<gene>
    <name evidence="1" type="ORF">GRX66_00920</name>
</gene>
<name>A0A6B0SK17_9EURY</name>
<evidence type="ECO:0000313" key="1">
    <source>
        <dbReference type="EMBL" id="MXR19232.1"/>
    </source>
</evidence>
<sequence length="98" mass="11247">MIRPLEDIPGYIEQEVRDRIAAGVDGSTLIVDETEEEFLVAYSGFTRTLREKYEEHCEKRGEDAIRVYQLAREGAGYQLSRYESADGKNAEEVWIESV</sequence>
<organism evidence="1 2">
    <name type="scientific">Halobacterium bonnevillei</name>
    <dbReference type="NCBI Taxonomy" id="2692200"/>
    <lineage>
        <taxon>Archaea</taxon>
        <taxon>Methanobacteriati</taxon>
        <taxon>Methanobacteriota</taxon>
        <taxon>Stenosarchaea group</taxon>
        <taxon>Halobacteria</taxon>
        <taxon>Halobacteriales</taxon>
        <taxon>Halobacteriaceae</taxon>
        <taxon>Halobacterium</taxon>
    </lineage>
</organism>
<dbReference type="AlphaFoldDB" id="A0A6B0SK17"/>
<keyword evidence="2" id="KW-1185">Reference proteome</keyword>
<dbReference type="RefSeq" id="WP_159524827.1">
    <property type="nucleotide sequence ID" value="NZ_WUUU01000002.1"/>
</dbReference>
<comment type="caution">
    <text evidence="1">The sequence shown here is derived from an EMBL/GenBank/DDBJ whole genome shotgun (WGS) entry which is preliminary data.</text>
</comment>
<reference evidence="1 2" key="1">
    <citation type="submission" date="2019-12" db="EMBL/GenBank/DDBJ databases">
        <title>Isolation and characterization of three novel carbon monoxide-oxidizing members of Halobacteria from salione crusts and soils.</title>
        <authorList>
            <person name="Myers M.R."/>
            <person name="King G.M."/>
        </authorList>
    </citation>
    <scope>NUCLEOTIDE SEQUENCE [LARGE SCALE GENOMIC DNA]</scope>
    <source>
        <strain evidence="1 2">PCN9</strain>
    </source>
</reference>